<dbReference type="EMBL" id="CM047904">
    <property type="protein sequence ID" value="KAJ0091143.1"/>
    <property type="molecule type" value="Genomic_DNA"/>
</dbReference>
<proteinExistence type="predicted"/>
<gene>
    <name evidence="1" type="ORF">Patl1_14748</name>
</gene>
<name>A0ACC1AWW4_9ROSI</name>
<organism evidence="1 2">
    <name type="scientific">Pistacia atlantica</name>
    <dbReference type="NCBI Taxonomy" id="434234"/>
    <lineage>
        <taxon>Eukaryota</taxon>
        <taxon>Viridiplantae</taxon>
        <taxon>Streptophyta</taxon>
        <taxon>Embryophyta</taxon>
        <taxon>Tracheophyta</taxon>
        <taxon>Spermatophyta</taxon>
        <taxon>Magnoliopsida</taxon>
        <taxon>eudicotyledons</taxon>
        <taxon>Gunneridae</taxon>
        <taxon>Pentapetalae</taxon>
        <taxon>rosids</taxon>
        <taxon>malvids</taxon>
        <taxon>Sapindales</taxon>
        <taxon>Anacardiaceae</taxon>
        <taxon>Pistacia</taxon>
    </lineage>
</organism>
<reference evidence="2" key="1">
    <citation type="journal article" date="2023" name="G3 (Bethesda)">
        <title>Genome assembly and association tests identify interacting loci associated with vigor, precocity, and sex in interspecific pistachio rootstocks.</title>
        <authorList>
            <person name="Palmer W."/>
            <person name="Jacygrad E."/>
            <person name="Sagayaradj S."/>
            <person name="Cavanaugh K."/>
            <person name="Han R."/>
            <person name="Bertier L."/>
            <person name="Beede B."/>
            <person name="Kafkas S."/>
            <person name="Golino D."/>
            <person name="Preece J."/>
            <person name="Michelmore R."/>
        </authorList>
    </citation>
    <scope>NUCLEOTIDE SEQUENCE [LARGE SCALE GENOMIC DNA]</scope>
</reference>
<evidence type="ECO:0000313" key="2">
    <source>
        <dbReference type="Proteomes" id="UP001164250"/>
    </source>
</evidence>
<protein>
    <submittedName>
        <fullName evidence="1">Uncharacterized protein</fullName>
    </submittedName>
</protein>
<keyword evidence="2" id="KW-1185">Reference proteome</keyword>
<sequence>MYEITGFEWQQIKMKIICRYPACREFIPMPITDDESLDIVFDVARKPGTNCLESYLEREPASIDSQVNITTQIRVGNQVTTSIVVDGDKCNANPDTFLDPGPSVKSMLVLQDQHRSKAIWAGEVSITSFSRHLV</sequence>
<comment type="caution">
    <text evidence="1">The sequence shown here is derived from an EMBL/GenBank/DDBJ whole genome shotgun (WGS) entry which is preliminary data.</text>
</comment>
<evidence type="ECO:0000313" key="1">
    <source>
        <dbReference type="EMBL" id="KAJ0091143.1"/>
    </source>
</evidence>
<dbReference type="Proteomes" id="UP001164250">
    <property type="component" value="Chromosome 8"/>
</dbReference>
<accession>A0ACC1AWW4</accession>